<dbReference type="OrthoDB" id="9780891at2"/>
<dbReference type="Proteomes" id="UP000028525">
    <property type="component" value="Unassembled WGS sequence"/>
</dbReference>
<evidence type="ECO:0000313" key="3">
    <source>
        <dbReference type="Proteomes" id="UP000028525"/>
    </source>
</evidence>
<dbReference type="Gene3D" id="3.40.50.880">
    <property type="match status" value="1"/>
</dbReference>
<dbReference type="GO" id="GO:0005975">
    <property type="term" value="P:carbohydrate metabolic process"/>
    <property type="evidence" value="ECO:0007669"/>
    <property type="project" value="InterPro"/>
</dbReference>
<comment type="caution">
    <text evidence="2">The sequence shown here is derived from an EMBL/GenBank/DDBJ whole genome shotgun (WGS) entry which is preliminary data.</text>
</comment>
<accession>A0A084JNC0</accession>
<evidence type="ECO:0000313" key="2">
    <source>
        <dbReference type="EMBL" id="KEZ90454.1"/>
    </source>
</evidence>
<dbReference type="SUPFAM" id="SSF51445">
    <property type="entry name" value="(Trans)glycosidases"/>
    <property type="match status" value="1"/>
</dbReference>
<dbReference type="InterPro" id="IPR013738">
    <property type="entry name" value="Beta_galactosidase_Trimer"/>
</dbReference>
<sequence>MSDLRFRQVHLDFHSSEYIPEVGADFNGEEFAERLEKANVDSITCFARCHHGWLYYPSRKHTDLIHPGLANHNLLIDQIKACHDRGIKVPIYTTVQWDGRIMREHPEWLSVDEQGNYINTQNVEEPHFYHTICLNSGYRKFFKEHLHDIMDVVGVENIDGFFMDILFQVDCCCDHCKKKMEDLHLDSRKKEVRLKYSLQMLEEFKTEITAEIKARVPEASVFYNSSHVGPASKDNFKEYSHLELESLPSGGWGYDHFPATSRYARTLGMDMIGMTGKFHTYWGDFHSLKNQAALEFECFNMLAMGAGCSIGDQLHPRGRLSEGAYDLIGKIYKSVREKEPYCRKAKPVAEIAVLTPEEFYPEGEYNLGISPSLIGAVRMLQELSFQFDVIDSKTPMDSYQLIILPDCIYYNEELEKVMKNYIANGGKVIGSYDSCLNKYGKNNIYGITWKEESPYYREFVMPNQIIGKDLYKEEYVMYLRGHNVEANDGEVLMDKIEPYFDRSGKTFCSHQHAPSSGKVGYPEVIRNGNVIYFAHPIFKLYRKNAAKWCKLMLKDAVALCLEHKLVSHNGPSTMTTALNHQEQEKRDILHILHYITEKRSEDIFTVEDVIPLYGVEFKIYTGNKNPAAVTLVPEEAAVPFVIDGQYISFRLDKIEGHCMISIQY</sequence>
<evidence type="ECO:0000259" key="1">
    <source>
        <dbReference type="Pfam" id="PF08532"/>
    </source>
</evidence>
<gene>
    <name evidence="2" type="ORF">IO98_09055</name>
</gene>
<dbReference type="InterPro" id="IPR029062">
    <property type="entry name" value="Class_I_gatase-like"/>
</dbReference>
<organism evidence="2 3">
    <name type="scientific">Lacrimispora celerecrescens</name>
    <dbReference type="NCBI Taxonomy" id="29354"/>
    <lineage>
        <taxon>Bacteria</taxon>
        <taxon>Bacillati</taxon>
        <taxon>Bacillota</taxon>
        <taxon>Clostridia</taxon>
        <taxon>Lachnospirales</taxon>
        <taxon>Lachnospiraceae</taxon>
        <taxon>Lacrimispora</taxon>
    </lineage>
</organism>
<dbReference type="AlphaFoldDB" id="A0A084JNC0"/>
<dbReference type="SUPFAM" id="SSF52317">
    <property type="entry name" value="Class I glutamine amidotransferase-like"/>
    <property type="match status" value="1"/>
</dbReference>
<dbReference type="STRING" id="29354.IO98_09055"/>
<dbReference type="EMBL" id="JPME01000011">
    <property type="protein sequence ID" value="KEZ90454.1"/>
    <property type="molecule type" value="Genomic_DNA"/>
</dbReference>
<dbReference type="GO" id="GO:0004565">
    <property type="term" value="F:beta-galactosidase activity"/>
    <property type="evidence" value="ECO:0007669"/>
    <property type="project" value="InterPro"/>
</dbReference>
<name>A0A084JNC0_9FIRM</name>
<reference evidence="2 3" key="1">
    <citation type="submission" date="2014-07" db="EMBL/GenBank/DDBJ databases">
        <title>Draft genome of Clostridium celerecrescens 152B isolated from sediments associated with methane hydrate from Krishna Godavari basin.</title>
        <authorList>
            <person name="Honkalas V.S."/>
            <person name="Dabir A.P."/>
            <person name="Arora P."/>
            <person name="Dhakephalkar P.K."/>
        </authorList>
    </citation>
    <scope>NUCLEOTIDE SEQUENCE [LARGE SCALE GENOMIC DNA]</scope>
    <source>
        <strain evidence="2 3">152B</strain>
    </source>
</reference>
<dbReference type="InterPro" id="IPR017853">
    <property type="entry name" value="GH"/>
</dbReference>
<dbReference type="Gene3D" id="3.20.20.80">
    <property type="entry name" value="Glycosidases"/>
    <property type="match status" value="1"/>
</dbReference>
<dbReference type="Pfam" id="PF14871">
    <property type="entry name" value="GHL6"/>
    <property type="match status" value="1"/>
</dbReference>
<feature type="domain" description="Beta-galactosidase trimerisation" evidence="1">
    <location>
        <begin position="379"/>
        <end position="434"/>
    </location>
</feature>
<dbReference type="InterPro" id="IPR028212">
    <property type="entry name" value="GHL6"/>
</dbReference>
<dbReference type="RefSeq" id="WP_038280264.1">
    <property type="nucleotide sequence ID" value="NZ_JPME01000011.1"/>
</dbReference>
<proteinExistence type="predicted"/>
<protein>
    <recommendedName>
        <fullName evidence="1">Beta-galactosidase trimerisation domain-containing protein</fullName>
    </recommendedName>
</protein>
<dbReference type="CDD" id="cd03143">
    <property type="entry name" value="A4_beta-galactosidase_middle_domain"/>
    <property type="match status" value="1"/>
</dbReference>
<keyword evidence="3" id="KW-1185">Reference proteome</keyword>
<dbReference type="Pfam" id="PF08532">
    <property type="entry name" value="Glyco_hydro_42M"/>
    <property type="match status" value="1"/>
</dbReference>